<accession>A0A915JE92</accession>
<comment type="similarity">
    <text evidence="1">Belongs to the peptidase M13 family.</text>
</comment>
<dbReference type="Pfam" id="PF05649">
    <property type="entry name" value="Peptidase_M13_N"/>
    <property type="match status" value="1"/>
</dbReference>
<evidence type="ECO:0000259" key="2">
    <source>
        <dbReference type="Pfam" id="PF05649"/>
    </source>
</evidence>
<dbReference type="InterPro" id="IPR024079">
    <property type="entry name" value="MetalloPept_cat_dom_sf"/>
</dbReference>
<name>A0A915JE92_ROMCU</name>
<protein>
    <submittedName>
        <fullName evidence="4">Peptidase M13 N-terminal domain-containing protein</fullName>
    </submittedName>
</protein>
<evidence type="ECO:0000313" key="3">
    <source>
        <dbReference type="Proteomes" id="UP000887565"/>
    </source>
</evidence>
<dbReference type="GO" id="GO:0004222">
    <property type="term" value="F:metalloendopeptidase activity"/>
    <property type="evidence" value="ECO:0007669"/>
    <property type="project" value="InterPro"/>
</dbReference>
<dbReference type="InterPro" id="IPR008753">
    <property type="entry name" value="Peptidase_M13_N"/>
</dbReference>
<dbReference type="Gene3D" id="1.10.1380.10">
    <property type="entry name" value="Neutral endopeptidase , domain2"/>
    <property type="match status" value="1"/>
</dbReference>
<dbReference type="GO" id="GO:0016485">
    <property type="term" value="P:protein processing"/>
    <property type="evidence" value="ECO:0007669"/>
    <property type="project" value="TreeGrafter"/>
</dbReference>
<organism evidence="3 4">
    <name type="scientific">Romanomermis culicivorax</name>
    <name type="common">Nematode worm</name>
    <dbReference type="NCBI Taxonomy" id="13658"/>
    <lineage>
        <taxon>Eukaryota</taxon>
        <taxon>Metazoa</taxon>
        <taxon>Ecdysozoa</taxon>
        <taxon>Nematoda</taxon>
        <taxon>Enoplea</taxon>
        <taxon>Dorylaimia</taxon>
        <taxon>Mermithida</taxon>
        <taxon>Mermithoidea</taxon>
        <taxon>Mermithidae</taxon>
        <taxon>Romanomermis</taxon>
    </lineage>
</organism>
<dbReference type="InterPro" id="IPR000718">
    <property type="entry name" value="Peptidase_M13"/>
</dbReference>
<dbReference type="GO" id="GO:0005886">
    <property type="term" value="C:plasma membrane"/>
    <property type="evidence" value="ECO:0007669"/>
    <property type="project" value="TreeGrafter"/>
</dbReference>
<dbReference type="PANTHER" id="PTHR11733">
    <property type="entry name" value="ZINC METALLOPROTEASE FAMILY M13 NEPRILYSIN-RELATED"/>
    <property type="match status" value="1"/>
</dbReference>
<dbReference type="Gene3D" id="3.40.390.10">
    <property type="entry name" value="Collagenase (Catalytic Domain)"/>
    <property type="match status" value="1"/>
</dbReference>
<evidence type="ECO:0000256" key="1">
    <source>
        <dbReference type="ARBA" id="ARBA00007357"/>
    </source>
</evidence>
<dbReference type="OMA" id="VANDWMD"/>
<dbReference type="PROSITE" id="PS51885">
    <property type="entry name" value="NEPRILYSIN"/>
    <property type="match status" value="1"/>
</dbReference>
<dbReference type="WBParaSite" id="nRc.2.0.1.t24840-RA">
    <property type="protein sequence ID" value="nRc.2.0.1.t24840-RA"/>
    <property type="gene ID" value="nRc.2.0.1.g24840"/>
</dbReference>
<dbReference type="InterPro" id="IPR042089">
    <property type="entry name" value="Peptidase_M13_dom_2"/>
</dbReference>
<dbReference type="Proteomes" id="UP000887565">
    <property type="component" value="Unplaced"/>
</dbReference>
<dbReference type="PANTHER" id="PTHR11733:SF237">
    <property type="entry name" value="NEPRILYSIN-LIKE 4"/>
    <property type="match status" value="1"/>
</dbReference>
<evidence type="ECO:0000313" key="4">
    <source>
        <dbReference type="WBParaSite" id="nRc.2.0.1.t24840-RA"/>
    </source>
</evidence>
<dbReference type="AlphaFoldDB" id="A0A915JE92"/>
<keyword evidence="3" id="KW-1185">Reference proteome</keyword>
<reference evidence="4" key="1">
    <citation type="submission" date="2022-11" db="UniProtKB">
        <authorList>
            <consortium name="WormBaseParasite"/>
        </authorList>
    </citation>
    <scope>IDENTIFICATION</scope>
</reference>
<proteinExistence type="inferred from homology"/>
<sequence length="143" mass="16337">MQDMDMAVGAVYVRKYFTAKDKAEATDMITKIKSAFRSILSNGTTWMDDATKSAALEKLDAMKDNVGYPDMAIDDKKLDEYYENLTMEGLNKSSTYFSWYKRLASYAVSREAYKLLKPSDRFRFPLSPAMADAHYAIDRNVMS</sequence>
<feature type="domain" description="Peptidase M13 N-terminal" evidence="2">
    <location>
        <begin position="4"/>
        <end position="69"/>
    </location>
</feature>
<dbReference type="SUPFAM" id="SSF55486">
    <property type="entry name" value="Metalloproteases ('zincins'), catalytic domain"/>
    <property type="match status" value="1"/>
</dbReference>